<protein>
    <recommendedName>
        <fullName evidence="4">Gamma-butyrobetaine hydroxylase-like N-terminal domain-containing protein</fullName>
    </recommendedName>
</protein>
<organism evidence="5">
    <name type="scientific">Methylobacterium bullatum</name>
    <dbReference type="NCBI Taxonomy" id="570505"/>
    <lineage>
        <taxon>Bacteria</taxon>
        <taxon>Pseudomonadati</taxon>
        <taxon>Pseudomonadota</taxon>
        <taxon>Alphaproteobacteria</taxon>
        <taxon>Hyphomicrobiales</taxon>
        <taxon>Methylobacteriaceae</taxon>
        <taxon>Methylobacterium</taxon>
    </lineage>
</organism>
<keyword evidence="2" id="KW-0408">Iron</keyword>
<evidence type="ECO:0000313" key="5">
    <source>
        <dbReference type="EMBL" id="CAA2101588.1"/>
    </source>
</evidence>
<gene>
    <name evidence="5" type="ORF">MBUL_01252</name>
</gene>
<proteinExistence type="predicted"/>
<reference evidence="5" key="1">
    <citation type="submission" date="2019-12" db="EMBL/GenBank/DDBJ databases">
        <authorList>
            <person name="Cremers G."/>
        </authorList>
    </citation>
    <scope>NUCLEOTIDE SEQUENCE</scope>
    <source>
        <strain evidence="5">Mbul1</strain>
    </source>
</reference>
<name>A0A679IRV2_9HYPH</name>
<dbReference type="GO" id="GO:0046872">
    <property type="term" value="F:metal ion binding"/>
    <property type="evidence" value="ECO:0007669"/>
    <property type="project" value="UniProtKB-KW"/>
</dbReference>
<accession>A0A679IRV2</accession>
<dbReference type="PANTHER" id="PTHR35303">
    <property type="entry name" value="OS02G0197800 PROTEIN"/>
    <property type="match status" value="1"/>
</dbReference>
<evidence type="ECO:0000256" key="1">
    <source>
        <dbReference type="ARBA" id="ARBA00022723"/>
    </source>
</evidence>
<dbReference type="InterPro" id="IPR038492">
    <property type="entry name" value="GBBH-like_N_sf"/>
</dbReference>
<feature type="domain" description="Gamma-butyrobetaine hydroxylase-like N-terminal" evidence="4">
    <location>
        <begin position="25"/>
        <end position="106"/>
    </location>
</feature>
<evidence type="ECO:0000259" key="4">
    <source>
        <dbReference type="Pfam" id="PF06155"/>
    </source>
</evidence>
<sequence>MDSDVIPIPASPPIDPEAIPEEAALSRDKRSLRLTWHDGTRAVLSAATLRLRCRCGWCTRDRLQDRFPAVDRDIALTRIEPMGGFAVHLAFSDDHARGIYPWAYLRELARGADEPARAA</sequence>
<dbReference type="EMBL" id="LR743504">
    <property type="protein sequence ID" value="CAA2101588.1"/>
    <property type="molecule type" value="Genomic_DNA"/>
</dbReference>
<dbReference type="Pfam" id="PF06155">
    <property type="entry name" value="GBBH-like_N"/>
    <property type="match status" value="1"/>
</dbReference>
<evidence type="ECO:0000256" key="2">
    <source>
        <dbReference type="ARBA" id="ARBA00023004"/>
    </source>
</evidence>
<dbReference type="Gene3D" id="3.30.2020.30">
    <property type="match status" value="1"/>
</dbReference>
<keyword evidence="1" id="KW-0479">Metal-binding</keyword>
<feature type="region of interest" description="Disordered" evidence="3">
    <location>
        <begin position="1"/>
        <end position="20"/>
    </location>
</feature>
<evidence type="ECO:0000256" key="3">
    <source>
        <dbReference type="SAM" id="MobiDB-lite"/>
    </source>
</evidence>
<dbReference type="AlphaFoldDB" id="A0A679IRV2"/>
<dbReference type="InterPro" id="IPR010376">
    <property type="entry name" value="GBBH-like_N"/>
</dbReference>